<dbReference type="Gene3D" id="3.40.50.300">
    <property type="entry name" value="P-loop containing nucleotide triphosphate hydrolases"/>
    <property type="match status" value="1"/>
</dbReference>
<dbReference type="EMBL" id="SLYC01000007">
    <property type="protein sequence ID" value="TCQ04178.1"/>
    <property type="molecule type" value="Genomic_DNA"/>
</dbReference>
<accession>A0A4R2TKQ9</accession>
<dbReference type="PROSITE" id="PS50893">
    <property type="entry name" value="ABC_TRANSPORTER_2"/>
    <property type="match status" value="1"/>
</dbReference>
<sequence length="278" mass="31586">MKKNNTVTIRIKDLNWKYGNTAILENINIDIKRGKFYSIIGPNGSGKTTLLKNILRHLEPKKNTLFIEDLDISSLSYREIAKKMACVPQNTMVDYEFSALDIVMMGRTPHLKRFETESEKDLNICKEAMIMTDTWRFKDKLIQNLSGGERQRVIVARAIAQKPDILLLDEPISHLDIQHQIELLDTIAYINKKSGTTVIVVLHDLNLATQYSDDIFLLNDGKVLSYGSPTEVITEDIIKEVYKTKVCIIPHPVSGKPHVIPIRTEREVGAIDATKQIT</sequence>
<dbReference type="AlphaFoldDB" id="A0A4R2TKQ9"/>
<evidence type="ECO:0000256" key="3">
    <source>
        <dbReference type="ARBA" id="ARBA00022840"/>
    </source>
</evidence>
<dbReference type="PANTHER" id="PTHR42794">
    <property type="entry name" value="HEMIN IMPORT ATP-BINDING PROTEIN HMUV"/>
    <property type="match status" value="1"/>
</dbReference>
<dbReference type="Proteomes" id="UP000295504">
    <property type="component" value="Unassembled WGS sequence"/>
</dbReference>
<evidence type="ECO:0000313" key="6">
    <source>
        <dbReference type="EMBL" id="TCQ04178.1"/>
    </source>
</evidence>
<evidence type="ECO:0000256" key="2">
    <source>
        <dbReference type="ARBA" id="ARBA00022741"/>
    </source>
</evidence>
<keyword evidence="4" id="KW-1278">Translocase</keyword>
<keyword evidence="7" id="KW-1185">Reference proteome</keyword>
<evidence type="ECO:0000259" key="5">
    <source>
        <dbReference type="PROSITE" id="PS50893"/>
    </source>
</evidence>
<proteinExistence type="predicted"/>
<comment type="caution">
    <text evidence="6">The sequence shown here is derived from an EMBL/GenBank/DDBJ whole genome shotgun (WGS) entry which is preliminary data.</text>
</comment>
<evidence type="ECO:0000256" key="1">
    <source>
        <dbReference type="ARBA" id="ARBA00022448"/>
    </source>
</evidence>
<keyword evidence="2" id="KW-0547">Nucleotide-binding</keyword>
<feature type="domain" description="ABC transporter" evidence="5">
    <location>
        <begin position="9"/>
        <end position="245"/>
    </location>
</feature>
<dbReference type="SMART" id="SM00382">
    <property type="entry name" value="AAA"/>
    <property type="match status" value="1"/>
</dbReference>
<dbReference type="PANTHER" id="PTHR42794:SF1">
    <property type="entry name" value="HEMIN IMPORT ATP-BINDING PROTEIN HMUV"/>
    <property type="match status" value="1"/>
</dbReference>
<dbReference type="GO" id="GO:0005524">
    <property type="term" value="F:ATP binding"/>
    <property type="evidence" value="ECO:0007669"/>
    <property type="project" value="UniProtKB-KW"/>
</dbReference>
<keyword evidence="1" id="KW-0813">Transport</keyword>
<dbReference type="InterPro" id="IPR003593">
    <property type="entry name" value="AAA+_ATPase"/>
</dbReference>
<evidence type="ECO:0000256" key="4">
    <source>
        <dbReference type="ARBA" id="ARBA00022967"/>
    </source>
</evidence>
<dbReference type="InterPro" id="IPR027417">
    <property type="entry name" value="P-loop_NTPase"/>
</dbReference>
<dbReference type="OrthoDB" id="9799337at2"/>
<organism evidence="6 7">
    <name type="scientific">Serpentinicella alkaliphila</name>
    <dbReference type="NCBI Taxonomy" id="1734049"/>
    <lineage>
        <taxon>Bacteria</taxon>
        <taxon>Bacillati</taxon>
        <taxon>Bacillota</taxon>
        <taxon>Clostridia</taxon>
        <taxon>Peptostreptococcales</taxon>
        <taxon>Natronincolaceae</taxon>
        <taxon>Serpentinicella</taxon>
    </lineage>
</organism>
<keyword evidence="3 6" id="KW-0067">ATP-binding</keyword>
<dbReference type="CDD" id="cd03214">
    <property type="entry name" value="ABC_Iron-Siderophores_B12_Hemin"/>
    <property type="match status" value="1"/>
</dbReference>
<dbReference type="FunFam" id="3.40.50.300:FF:000134">
    <property type="entry name" value="Iron-enterobactin ABC transporter ATP-binding protein"/>
    <property type="match status" value="1"/>
</dbReference>
<dbReference type="RefSeq" id="WP_132847872.1">
    <property type="nucleotide sequence ID" value="NZ_CP058648.1"/>
</dbReference>
<gene>
    <name evidence="6" type="ORF">EDD79_100758</name>
</gene>
<dbReference type="InterPro" id="IPR003439">
    <property type="entry name" value="ABC_transporter-like_ATP-bd"/>
</dbReference>
<dbReference type="GO" id="GO:0016887">
    <property type="term" value="F:ATP hydrolysis activity"/>
    <property type="evidence" value="ECO:0007669"/>
    <property type="project" value="InterPro"/>
</dbReference>
<dbReference type="SUPFAM" id="SSF52540">
    <property type="entry name" value="P-loop containing nucleoside triphosphate hydrolases"/>
    <property type="match status" value="1"/>
</dbReference>
<dbReference type="Pfam" id="PF00005">
    <property type="entry name" value="ABC_tran"/>
    <property type="match status" value="1"/>
</dbReference>
<dbReference type="PROSITE" id="PS00211">
    <property type="entry name" value="ABC_TRANSPORTER_1"/>
    <property type="match status" value="1"/>
</dbReference>
<reference evidence="6 7" key="1">
    <citation type="submission" date="2019-03" db="EMBL/GenBank/DDBJ databases">
        <title>Genomic Encyclopedia of Type Strains, Phase IV (KMG-IV): sequencing the most valuable type-strain genomes for metagenomic binning, comparative biology and taxonomic classification.</title>
        <authorList>
            <person name="Goeker M."/>
        </authorList>
    </citation>
    <scope>NUCLEOTIDE SEQUENCE [LARGE SCALE GENOMIC DNA]</scope>
    <source>
        <strain evidence="6 7">DSM 100013</strain>
    </source>
</reference>
<evidence type="ECO:0000313" key="7">
    <source>
        <dbReference type="Proteomes" id="UP000295504"/>
    </source>
</evidence>
<protein>
    <submittedName>
        <fullName evidence="6">Iron complex transport system ATP-binding protein</fullName>
    </submittedName>
</protein>
<name>A0A4R2TKQ9_9FIRM</name>
<dbReference type="InterPro" id="IPR017871">
    <property type="entry name" value="ABC_transporter-like_CS"/>
</dbReference>